<sequence length="156" mass="18071">MAKGESSTDQKADWIEDVEAKVQWLYNYWQTHFPGTKEDKMLDMELAISTCIVDIYAIIPEVPEYLEHDIPFTVPKDPQHHIEECIKYAEREIKLKDPEGCLTWLIDELGSAYLTSFILDGIWNDHAILMSLEAFEKAERIDTIKSKPDFQCECGL</sequence>
<evidence type="ECO:0000313" key="2">
    <source>
        <dbReference type="Proteomes" id="UP000824120"/>
    </source>
</evidence>
<reference evidence="1 2" key="1">
    <citation type="submission" date="2020-09" db="EMBL/GenBank/DDBJ databases">
        <title>De no assembly of potato wild relative species, Solanum commersonii.</title>
        <authorList>
            <person name="Cho K."/>
        </authorList>
    </citation>
    <scope>NUCLEOTIDE SEQUENCE [LARGE SCALE GENOMIC DNA]</scope>
    <source>
        <strain evidence="1">LZ3.2</strain>
        <tissue evidence="1">Leaf</tissue>
    </source>
</reference>
<dbReference type="OrthoDB" id="1304415at2759"/>
<dbReference type="InterPro" id="IPR011990">
    <property type="entry name" value="TPR-like_helical_dom_sf"/>
</dbReference>
<accession>A0A9J6A8F8</accession>
<comment type="caution">
    <text evidence="1">The sequence shown here is derived from an EMBL/GenBank/DDBJ whole genome shotgun (WGS) entry which is preliminary data.</text>
</comment>
<organism evidence="1 2">
    <name type="scientific">Solanum commersonii</name>
    <name type="common">Commerson's wild potato</name>
    <name type="synonym">Commerson's nightshade</name>
    <dbReference type="NCBI Taxonomy" id="4109"/>
    <lineage>
        <taxon>Eukaryota</taxon>
        <taxon>Viridiplantae</taxon>
        <taxon>Streptophyta</taxon>
        <taxon>Embryophyta</taxon>
        <taxon>Tracheophyta</taxon>
        <taxon>Spermatophyta</taxon>
        <taxon>Magnoliopsida</taxon>
        <taxon>eudicotyledons</taxon>
        <taxon>Gunneridae</taxon>
        <taxon>Pentapetalae</taxon>
        <taxon>asterids</taxon>
        <taxon>lamiids</taxon>
        <taxon>Solanales</taxon>
        <taxon>Solanaceae</taxon>
        <taxon>Solanoideae</taxon>
        <taxon>Solaneae</taxon>
        <taxon>Solanum</taxon>
    </lineage>
</organism>
<proteinExistence type="predicted"/>
<evidence type="ECO:0000313" key="1">
    <source>
        <dbReference type="EMBL" id="KAG5620950.1"/>
    </source>
</evidence>
<protein>
    <submittedName>
        <fullName evidence="1">Uncharacterized protein</fullName>
    </submittedName>
</protein>
<keyword evidence="2" id="KW-1185">Reference proteome</keyword>
<dbReference type="EMBL" id="JACXVP010000002">
    <property type="protein sequence ID" value="KAG5620950.1"/>
    <property type="molecule type" value="Genomic_DNA"/>
</dbReference>
<gene>
    <name evidence="1" type="ORF">H5410_006168</name>
</gene>
<dbReference type="AlphaFoldDB" id="A0A9J6A8F8"/>
<feature type="non-terminal residue" evidence="1">
    <location>
        <position position="1"/>
    </location>
</feature>
<dbReference type="Proteomes" id="UP000824120">
    <property type="component" value="Chromosome 2"/>
</dbReference>
<name>A0A9J6A8F8_SOLCO</name>
<dbReference type="Gene3D" id="1.25.40.10">
    <property type="entry name" value="Tetratricopeptide repeat domain"/>
    <property type="match status" value="1"/>
</dbReference>